<proteinExistence type="predicted"/>
<feature type="domain" description="Nucleoporin Nup54 alpha-helical" evidence="5">
    <location>
        <begin position="394"/>
        <end position="531"/>
    </location>
</feature>
<keyword evidence="2" id="KW-0813">Transport</keyword>
<organism evidence="7 8">
    <name type="scientific">Amphibalanus amphitrite</name>
    <name type="common">Striped barnacle</name>
    <name type="synonym">Balanus amphitrite</name>
    <dbReference type="NCBI Taxonomy" id="1232801"/>
    <lineage>
        <taxon>Eukaryota</taxon>
        <taxon>Metazoa</taxon>
        <taxon>Ecdysozoa</taxon>
        <taxon>Arthropoda</taxon>
        <taxon>Crustacea</taxon>
        <taxon>Multicrustacea</taxon>
        <taxon>Cirripedia</taxon>
        <taxon>Thoracica</taxon>
        <taxon>Thoracicalcarea</taxon>
        <taxon>Balanomorpha</taxon>
        <taxon>Balanoidea</taxon>
        <taxon>Balanidae</taxon>
        <taxon>Amphibalaninae</taxon>
        <taxon>Amphibalanus</taxon>
    </lineage>
</organism>
<accession>A0A6A4W4C4</accession>
<feature type="region of interest" description="Disordered" evidence="4">
    <location>
        <begin position="1"/>
        <end position="23"/>
    </location>
</feature>
<dbReference type="Pfam" id="PF13874">
    <property type="entry name" value="Nup54"/>
    <property type="match status" value="1"/>
</dbReference>
<comment type="caution">
    <text evidence="7">The sequence shown here is derived from an EMBL/GenBank/DDBJ whole genome shotgun (WGS) entry which is preliminary data.</text>
</comment>
<dbReference type="InterPro" id="IPR025712">
    <property type="entry name" value="Nup54_alpha-helical_dom"/>
</dbReference>
<dbReference type="GO" id="GO:0036228">
    <property type="term" value="P:protein localization to nuclear inner membrane"/>
    <property type="evidence" value="ECO:0007669"/>
    <property type="project" value="TreeGrafter"/>
</dbReference>
<sequence>MSTFTGFSGFGAASSTSTATPSGSLFGSATTTPSFSGFGASTAAKQVTFGQPASSTGFSGFGAPASAPSTGFSFGTPASTASTGLSFGAPAASAATGFSFGAPAATTAATGFSFGAPAASTAATGFSFGAPASSASTGFSFGAPASSAATGFSFGAPASTASTGFSFGAPTFGAAAPAAGGFSFGKPAAPAFGALGQPQQPQQAQPADQSQTPALYSAMLNVTIYRDERDAILAKWNQLQAKWGVGKGFYTMGPPVELGAENPFCVMKAVGYARLPTAKNDDGLVTLRLNKKESEVRSSQQQIVSTVSKLLENRPSLSVCVESVRAVTPEKTEIQIYVQERSPNGSVRRVPASDLCSHLSAPAQRSQLAAVALDQLHALVAPSAEQLQLYLDNPPAGIDKLIWEQAKKDNPDPKAMIPVPMIGFNELHRRTQCQEQENVNQQRRLDLIASDIADLQKTQAATAARLSQLKRANLELSHRVLQVLVRQEMVRKQGWSIQPHEERLRVQLEALQDELATPTQFKGRLNELLSQTRLQSQQAVQRGERYSLEPAGRDEVRQLLRSQQHGLQQLMAVVQADLADLDTIRHGLEHAPRR</sequence>
<dbReference type="GO" id="GO:0017056">
    <property type="term" value="F:structural constituent of nuclear pore"/>
    <property type="evidence" value="ECO:0007669"/>
    <property type="project" value="TreeGrafter"/>
</dbReference>
<comment type="subcellular location">
    <subcellularLocation>
        <location evidence="1">Nucleus</location>
    </subcellularLocation>
</comment>
<feature type="domain" description="Nup54 C-terminal interacting" evidence="6">
    <location>
        <begin position="546"/>
        <end position="584"/>
    </location>
</feature>
<dbReference type="PANTHER" id="PTHR13000">
    <property type="entry name" value="NUCLEOPORIN P54"/>
    <property type="match status" value="1"/>
</dbReference>
<dbReference type="InterPro" id="IPR040985">
    <property type="entry name" value="Nup54_C"/>
</dbReference>
<evidence type="ECO:0000256" key="1">
    <source>
        <dbReference type="ARBA" id="ARBA00004123"/>
    </source>
</evidence>
<dbReference type="EMBL" id="VIIS01001419">
    <property type="protein sequence ID" value="KAF0298634.1"/>
    <property type="molecule type" value="Genomic_DNA"/>
</dbReference>
<evidence type="ECO:0000259" key="6">
    <source>
        <dbReference type="Pfam" id="PF18437"/>
    </source>
</evidence>
<keyword evidence="3" id="KW-0539">Nucleus</keyword>
<dbReference type="OrthoDB" id="6360598at2759"/>
<keyword evidence="8" id="KW-1185">Reference proteome</keyword>
<evidence type="ECO:0000256" key="4">
    <source>
        <dbReference type="SAM" id="MobiDB-lite"/>
    </source>
</evidence>
<dbReference type="InterPro" id="IPR024864">
    <property type="entry name" value="Nup54/Nup57/Nup44"/>
</dbReference>
<gene>
    <name evidence="7" type="primary">Nup54</name>
    <name evidence="7" type="ORF">FJT64_003995</name>
</gene>
<dbReference type="AlphaFoldDB" id="A0A6A4W4C4"/>
<dbReference type="Pfam" id="PF18437">
    <property type="entry name" value="Nup54_C"/>
    <property type="match status" value="1"/>
</dbReference>
<dbReference type="Gene3D" id="1.20.5.170">
    <property type="match status" value="1"/>
</dbReference>
<dbReference type="GO" id="GO:0006999">
    <property type="term" value="P:nuclear pore organization"/>
    <property type="evidence" value="ECO:0007669"/>
    <property type="project" value="TreeGrafter"/>
</dbReference>
<protein>
    <submittedName>
        <fullName evidence="7">Nuclear pore complex protein Nup54</fullName>
    </submittedName>
</protein>
<evidence type="ECO:0000256" key="3">
    <source>
        <dbReference type="ARBA" id="ARBA00023242"/>
    </source>
</evidence>
<evidence type="ECO:0000259" key="5">
    <source>
        <dbReference type="Pfam" id="PF13874"/>
    </source>
</evidence>
<evidence type="ECO:0000256" key="2">
    <source>
        <dbReference type="ARBA" id="ARBA00022448"/>
    </source>
</evidence>
<dbReference type="Gene3D" id="1.20.5.490">
    <property type="entry name" value="Single helix bin"/>
    <property type="match status" value="1"/>
</dbReference>
<evidence type="ECO:0000313" key="8">
    <source>
        <dbReference type="Proteomes" id="UP000440578"/>
    </source>
</evidence>
<reference evidence="7 8" key="1">
    <citation type="submission" date="2019-07" db="EMBL/GenBank/DDBJ databases">
        <title>Draft genome assembly of a fouling barnacle, Amphibalanus amphitrite (Darwin, 1854): The first reference genome for Thecostraca.</title>
        <authorList>
            <person name="Kim W."/>
        </authorList>
    </citation>
    <scope>NUCLEOTIDE SEQUENCE [LARGE SCALE GENOMIC DNA]</scope>
    <source>
        <strain evidence="7">SNU_AA5</strain>
        <tissue evidence="7">Soma without cirri and trophi</tissue>
    </source>
</reference>
<dbReference type="GO" id="GO:0006607">
    <property type="term" value="P:NLS-bearing protein import into nucleus"/>
    <property type="evidence" value="ECO:0007669"/>
    <property type="project" value="TreeGrafter"/>
</dbReference>
<name>A0A6A4W4C4_AMPAM</name>
<dbReference type="PANTHER" id="PTHR13000:SF0">
    <property type="entry name" value="NUCLEOPORIN P54"/>
    <property type="match status" value="1"/>
</dbReference>
<evidence type="ECO:0000313" key="7">
    <source>
        <dbReference type="EMBL" id="KAF0298634.1"/>
    </source>
</evidence>
<dbReference type="GO" id="GO:0044613">
    <property type="term" value="C:nuclear pore central transport channel"/>
    <property type="evidence" value="ECO:0007669"/>
    <property type="project" value="TreeGrafter"/>
</dbReference>
<dbReference type="Proteomes" id="UP000440578">
    <property type="component" value="Unassembled WGS sequence"/>
</dbReference>